<keyword evidence="1" id="KW-0732">Signal</keyword>
<feature type="chain" id="PRO_5042266648" evidence="1">
    <location>
        <begin position="25"/>
        <end position="144"/>
    </location>
</feature>
<keyword evidence="3" id="KW-1185">Reference proteome</keyword>
<evidence type="ECO:0000313" key="2">
    <source>
        <dbReference type="EMBL" id="KAK3785954.1"/>
    </source>
</evidence>
<gene>
    <name evidence="2" type="ORF">RRG08_010543</name>
</gene>
<evidence type="ECO:0000256" key="1">
    <source>
        <dbReference type="SAM" id="SignalP"/>
    </source>
</evidence>
<evidence type="ECO:0000313" key="3">
    <source>
        <dbReference type="Proteomes" id="UP001283361"/>
    </source>
</evidence>
<name>A0AAE1DWV2_9GAST</name>
<dbReference type="Proteomes" id="UP001283361">
    <property type="component" value="Unassembled WGS sequence"/>
</dbReference>
<proteinExistence type="predicted"/>
<feature type="signal peptide" evidence="1">
    <location>
        <begin position="1"/>
        <end position="24"/>
    </location>
</feature>
<reference evidence="2" key="1">
    <citation type="journal article" date="2023" name="G3 (Bethesda)">
        <title>A reference genome for the long-term kleptoplast-retaining sea slug Elysia crispata morphotype clarki.</title>
        <authorList>
            <person name="Eastman K.E."/>
            <person name="Pendleton A.L."/>
            <person name="Shaikh M.A."/>
            <person name="Suttiyut T."/>
            <person name="Ogas R."/>
            <person name="Tomko P."/>
            <person name="Gavelis G."/>
            <person name="Widhalm J.R."/>
            <person name="Wisecaver J.H."/>
        </authorList>
    </citation>
    <scope>NUCLEOTIDE SEQUENCE</scope>
    <source>
        <strain evidence="2">ECLA1</strain>
    </source>
</reference>
<organism evidence="2 3">
    <name type="scientific">Elysia crispata</name>
    <name type="common">lettuce slug</name>
    <dbReference type="NCBI Taxonomy" id="231223"/>
    <lineage>
        <taxon>Eukaryota</taxon>
        <taxon>Metazoa</taxon>
        <taxon>Spiralia</taxon>
        <taxon>Lophotrochozoa</taxon>
        <taxon>Mollusca</taxon>
        <taxon>Gastropoda</taxon>
        <taxon>Heterobranchia</taxon>
        <taxon>Euthyneura</taxon>
        <taxon>Panpulmonata</taxon>
        <taxon>Sacoglossa</taxon>
        <taxon>Placobranchoidea</taxon>
        <taxon>Plakobranchidae</taxon>
        <taxon>Elysia</taxon>
    </lineage>
</organism>
<accession>A0AAE1DWV2</accession>
<sequence length="144" mass="16377">MVSLNQKSHGLVLVLLRLVSVKITEEIIPCAAYLYGENPGHRTALANAEVDKRKLMLKLRSLYSYHQNLLPSLYNTNPELQSTSPVTSRAAAHRYSRMLNNCSPPPLTFHDQKQVLADSVWVSPRPSSMVCKVWERRAVQRLYC</sequence>
<protein>
    <submittedName>
        <fullName evidence="2">Uncharacterized protein</fullName>
    </submittedName>
</protein>
<comment type="caution">
    <text evidence="2">The sequence shown here is derived from an EMBL/GenBank/DDBJ whole genome shotgun (WGS) entry which is preliminary data.</text>
</comment>
<dbReference type="AlphaFoldDB" id="A0AAE1DWV2"/>
<dbReference type="EMBL" id="JAWDGP010002043">
    <property type="protein sequence ID" value="KAK3785954.1"/>
    <property type="molecule type" value="Genomic_DNA"/>
</dbReference>